<dbReference type="SUPFAM" id="SSF53098">
    <property type="entry name" value="Ribonuclease H-like"/>
    <property type="match status" value="1"/>
</dbReference>
<dbReference type="AlphaFoldDB" id="B5YKC0"/>
<dbReference type="EnsemblBacteria" id="ACI21132">
    <property type="protein sequence ID" value="ACI21132"/>
    <property type="gene ID" value="THEYE_A0844"/>
</dbReference>
<evidence type="ECO:0000259" key="1">
    <source>
        <dbReference type="PROSITE" id="PS50994"/>
    </source>
</evidence>
<dbReference type="PATRIC" id="fig|289376.4.peg.834"/>
<name>B5YKC0_THEYD</name>
<reference evidence="2 3" key="2">
    <citation type="journal article" date="2015" name="Genome Announc.">
        <title>Genome Sequence of the Sulfate-Reducing Thermophilic Bacterium Thermodesulfovibrio yellowstonii Strain DSM 11347T (Phylum Nitrospirae).</title>
        <authorList>
            <person name="Bhatnagar S."/>
            <person name="Badger J.H."/>
            <person name="Madupu R."/>
            <person name="Khouri H.M."/>
            <person name="O'Connor E.M."/>
            <person name="Robb F.T."/>
            <person name="Ward N.L."/>
            <person name="Eisen J.A."/>
        </authorList>
    </citation>
    <scope>NUCLEOTIDE SEQUENCE [LARGE SCALE GENOMIC DNA]</scope>
    <source>
        <strain evidence="3">ATCC 51303 / DSM 11347 / YP87</strain>
    </source>
</reference>
<dbReference type="GO" id="GO:0003676">
    <property type="term" value="F:nucleic acid binding"/>
    <property type="evidence" value="ECO:0007669"/>
    <property type="project" value="InterPro"/>
</dbReference>
<dbReference type="PROSITE" id="PS50994">
    <property type="entry name" value="INTEGRASE"/>
    <property type="match status" value="1"/>
</dbReference>
<dbReference type="eggNOG" id="COG2801">
    <property type="taxonomic scope" value="Bacteria"/>
</dbReference>
<evidence type="ECO:0000313" key="2">
    <source>
        <dbReference type="EMBL" id="ACI21132.1"/>
    </source>
</evidence>
<dbReference type="InParanoid" id="B5YKC0"/>
<sequence length="286" mass="33578">MVKQLLKEGYTVKESCKASGLSRSRYYSFINLREIEKPKKINEIEILEKIKAIKSEHPFWGYRRVTAWLRHREGVLINHKTVSKIMKEHSLLASQTVHKAKRKAEGRKPRTQRPKEIWGIDMTKFMIPCIGWAYLVVVLDWYTKKIVGWEISLRGRTAEWKSALDKGLVSEFKEGVRGRGLKLVSDNGSQPTSRAFMKEMAVLGIEQIFTSYDNPKGNADTERVIRTIKEELIWLNEFRSLDEARERIEDWITNCYNKLYVHSALGYLSPEEYELKYYREQQRNVA</sequence>
<dbReference type="InterPro" id="IPR012337">
    <property type="entry name" value="RNaseH-like_sf"/>
</dbReference>
<dbReference type="Pfam" id="PF13276">
    <property type="entry name" value="HTH_21"/>
    <property type="match status" value="1"/>
</dbReference>
<evidence type="ECO:0000313" key="3">
    <source>
        <dbReference type="Proteomes" id="UP000000718"/>
    </source>
</evidence>
<dbReference type="InterPro" id="IPR050900">
    <property type="entry name" value="Transposase_IS3/IS150/IS904"/>
</dbReference>
<dbReference type="Gene3D" id="3.30.420.10">
    <property type="entry name" value="Ribonuclease H-like superfamily/Ribonuclease H"/>
    <property type="match status" value="1"/>
</dbReference>
<protein>
    <submittedName>
        <fullName evidence="2">Transposase</fullName>
    </submittedName>
</protein>
<dbReference type="PANTHER" id="PTHR46889">
    <property type="entry name" value="TRANSPOSASE INSF FOR INSERTION SEQUENCE IS3B-RELATED"/>
    <property type="match status" value="1"/>
</dbReference>
<proteinExistence type="predicted"/>
<organism evidence="2 3">
    <name type="scientific">Thermodesulfovibrio yellowstonii (strain ATCC 51303 / DSM 11347 / YP87)</name>
    <dbReference type="NCBI Taxonomy" id="289376"/>
    <lineage>
        <taxon>Bacteria</taxon>
        <taxon>Pseudomonadati</taxon>
        <taxon>Nitrospirota</taxon>
        <taxon>Thermodesulfovibrionia</taxon>
        <taxon>Thermodesulfovibrionales</taxon>
        <taxon>Thermodesulfovibrionaceae</taxon>
        <taxon>Thermodesulfovibrio</taxon>
    </lineage>
</organism>
<dbReference type="Pfam" id="PF13333">
    <property type="entry name" value="rve_2"/>
    <property type="match status" value="1"/>
</dbReference>
<keyword evidence="3" id="KW-1185">Reference proteome</keyword>
<dbReference type="STRING" id="289376.THEYE_A0844"/>
<dbReference type="Proteomes" id="UP000000718">
    <property type="component" value="Chromosome"/>
</dbReference>
<dbReference type="InterPro" id="IPR025948">
    <property type="entry name" value="HTH-like_dom"/>
</dbReference>
<dbReference type="InterPro" id="IPR001584">
    <property type="entry name" value="Integrase_cat-core"/>
</dbReference>
<accession>B5YKC0</accession>
<reference evidence="3" key="1">
    <citation type="submission" date="2008-08" db="EMBL/GenBank/DDBJ databases">
        <title>The complete genome sequence of Thermodesulfovibrio yellowstonii strain ATCC 51303 / DSM 11347 / YP87.</title>
        <authorList>
            <person name="Dodson R.J."/>
            <person name="Durkin A.S."/>
            <person name="Wu M."/>
            <person name="Eisen J."/>
            <person name="Sutton G."/>
        </authorList>
    </citation>
    <scope>NUCLEOTIDE SEQUENCE [LARGE SCALE GENOMIC DNA]</scope>
    <source>
        <strain evidence="3">ATCC 51303 / DSM 11347 / YP87</strain>
    </source>
</reference>
<dbReference type="InterPro" id="IPR048020">
    <property type="entry name" value="Transpos_IS3"/>
</dbReference>
<feature type="domain" description="Integrase catalytic" evidence="1">
    <location>
        <begin position="110"/>
        <end position="278"/>
    </location>
</feature>
<dbReference type="Pfam" id="PF00665">
    <property type="entry name" value="rve"/>
    <property type="match status" value="1"/>
</dbReference>
<dbReference type="HOGENOM" id="CLU_027402_31_2_0"/>
<dbReference type="InterPro" id="IPR036397">
    <property type="entry name" value="RNaseH_sf"/>
</dbReference>
<dbReference type="OrthoDB" id="9781005at2"/>
<dbReference type="FunCoup" id="B5YKC0">
    <property type="interactions" value="58"/>
</dbReference>
<dbReference type="EMBL" id="CP001147">
    <property type="protein sequence ID" value="ACI21132.1"/>
    <property type="molecule type" value="Genomic_DNA"/>
</dbReference>
<dbReference type="NCBIfam" id="NF033516">
    <property type="entry name" value="transpos_IS3"/>
    <property type="match status" value="1"/>
</dbReference>
<dbReference type="KEGG" id="tye:THEYE_A0844"/>
<dbReference type="PANTHER" id="PTHR46889:SF4">
    <property type="entry name" value="TRANSPOSASE INSO FOR INSERTION SEQUENCE ELEMENT IS911B-RELATED"/>
    <property type="match status" value="1"/>
</dbReference>
<gene>
    <name evidence="2" type="ordered locus">THEYE_A0844</name>
</gene>
<dbReference type="GO" id="GO:0015074">
    <property type="term" value="P:DNA integration"/>
    <property type="evidence" value="ECO:0007669"/>
    <property type="project" value="InterPro"/>
</dbReference>